<dbReference type="AlphaFoldDB" id="A0A1E4TKX7"/>
<evidence type="ECO:0000256" key="8">
    <source>
        <dbReference type="ARBA" id="ARBA00023136"/>
    </source>
</evidence>
<keyword evidence="4" id="KW-0256">Endoplasmic reticulum</keyword>
<evidence type="ECO:0000256" key="1">
    <source>
        <dbReference type="ARBA" id="ARBA00004586"/>
    </source>
</evidence>
<name>A0A1E4TKX7_9ASCO</name>
<evidence type="ECO:0000256" key="7">
    <source>
        <dbReference type="ARBA" id="ARBA00023121"/>
    </source>
</evidence>
<evidence type="ECO:0000256" key="4">
    <source>
        <dbReference type="ARBA" id="ARBA00022824"/>
    </source>
</evidence>
<feature type="domain" description="SMP-LTD" evidence="10">
    <location>
        <begin position="278"/>
        <end position="468"/>
    </location>
</feature>
<evidence type="ECO:0000259" key="10">
    <source>
        <dbReference type="PROSITE" id="PS51847"/>
    </source>
</evidence>
<dbReference type="GO" id="GO:0015914">
    <property type="term" value="P:phospholipid transport"/>
    <property type="evidence" value="ECO:0007669"/>
    <property type="project" value="TreeGrafter"/>
</dbReference>
<protein>
    <recommendedName>
        <fullName evidence="10">SMP-LTD domain-containing protein</fullName>
    </recommendedName>
</protein>
<evidence type="ECO:0000313" key="12">
    <source>
        <dbReference type="Proteomes" id="UP000095023"/>
    </source>
</evidence>
<sequence>MGIQAVLISYFIGGITFIPLLIAALFFLSPKFEESQDDRETSDNGLDLSQQEVEDAKSALSLPPQPSQGPAAKGFFVVTRQFILFPYESQQEKPIVTPESAYSTIYKHLKGFNSPSSPLSQPDSKKKPQKRTNRNEFYVVLRHGNLFLYKDELANDVKHVIVLNNYVVMTWPPHCTDGTLFIKRHALCLLKHAEALKIKNLMDAGVKDIPEPKDAFFLFSNSCYLKEDLYFTLINATAGLSKSNPVFEPIDPQLVAEPIKPAKQDFVSVIHALTSTESDIELRWFNAFLGRLFLSFNQTTHAENFFRNRIENKLRNLKRPSYLGNISLIHVKPGITIPRFLNPNLIEFSPEGMLKLEVNIVYSGEFSLKVSTTASIPFAGLKSKDVSLVLAVRVCRIVGTLEIHIKPPPSNRLWYAFKTMPEVDLQIEPVVSSRKVSYSVVNSVIKSRIMNSIKESLVMPYMDDISFFDTSGDLFRGGIW</sequence>
<keyword evidence="7" id="KW-0446">Lipid-binding</keyword>
<reference evidence="12" key="1">
    <citation type="submission" date="2016-02" db="EMBL/GenBank/DDBJ databases">
        <title>Comparative genomics of biotechnologically important yeasts.</title>
        <authorList>
            <consortium name="DOE Joint Genome Institute"/>
            <person name="Riley R."/>
            <person name="Haridas S."/>
            <person name="Wolfe K.H."/>
            <person name="Lopes M.R."/>
            <person name="Hittinger C.T."/>
            <person name="Goker M."/>
            <person name="Salamov A."/>
            <person name="Wisecaver J."/>
            <person name="Long T.M."/>
            <person name="Aerts A.L."/>
            <person name="Barry K."/>
            <person name="Choi C."/>
            <person name="Clum A."/>
            <person name="Coughlan A.Y."/>
            <person name="Deshpande S."/>
            <person name="Douglass A.P."/>
            <person name="Hanson S.J."/>
            <person name="Klenk H.-P."/>
            <person name="Labutti K."/>
            <person name="Lapidus A."/>
            <person name="Lindquist E."/>
            <person name="Lipzen A."/>
            <person name="Meier-Kolthoff J.P."/>
            <person name="Ohm R.A."/>
            <person name="Otillar R.P."/>
            <person name="Pangilinan J."/>
            <person name="Peng Y."/>
            <person name="Rokas A."/>
            <person name="Rosa C.A."/>
            <person name="Scheuner C."/>
            <person name="Sibirny A.A."/>
            <person name="Slot J.C."/>
            <person name="Stielow J.B."/>
            <person name="Sun H."/>
            <person name="Kurtzman C.P."/>
            <person name="Blackwell M."/>
            <person name="Jeffries T.W."/>
            <person name="Grigoriev I.V."/>
        </authorList>
    </citation>
    <scope>NUCLEOTIDE SEQUENCE [LARGE SCALE GENOMIC DNA]</scope>
    <source>
        <strain evidence="12">NRRL Y-17796</strain>
    </source>
</reference>
<keyword evidence="3 9" id="KW-0812">Transmembrane</keyword>
<evidence type="ECO:0000256" key="2">
    <source>
        <dbReference type="ARBA" id="ARBA00022448"/>
    </source>
</evidence>
<evidence type="ECO:0000256" key="3">
    <source>
        <dbReference type="ARBA" id="ARBA00022692"/>
    </source>
</evidence>
<dbReference type="GO" id="GO:1990456">
    <property type="term" value="P:mitochondrion-endoplasmic reticulum membrane tethering"/>
    <property type="evidence" value="ECO:0007669"/>
    <property type="project" value="TreeGrafter"/>
</dbReference>
<feature type="transmembrane region" description="Helical" evidence="9">
    <location>
        <begin position="7"/>
        <end position="28"/>
    </location>
</feature>
<dbReference type="InterPro" id="IPR019411">
    <property type="entry name" value="MMM1_dom"/>
</dbReference>
<gene>
    <name evidence="11" type="ORF">CANCADRAFT_21740</name>
</gene>
<keyword evidence="6" id="KW-0445">Lipid transport</keyword>
<dbReference type="SUPFAM" id="SSF50729">
    <property type="entry name" value="PH domain-like"/>
    <property type="match status" value="1"/>
</dbReference>
<keyword evidence="8 9" id="KW-0472">Membrane</keyword>
<dbReference type="Pfam" id="PF10296">
    <property type="entry name" value="MMM1"/>
    <property type="match status" value="1"/>
</dbReference>
<accession>A0A1E4TKX7</accession>
<evidence type="ECO:0000256" key="9">
    <source>
        <dbReference type="SAM" id="Phobius"/>
    </source>
</evidence>
<keyword evidence="2" id="KW-0813">Transport</keyword>
<dbReference type="PANTHER" id="PTHR13466:SF19">
    <property type="entry name" value="NUCLEUS-VACUOLE JUNCTION PROTEIN 2"/>
    <property type="match status" value="1"/>
</dbReference>
<keyword evidence="12" id="KW-1185">Reference proteome</keyword>
<evidence type="ECO:0000256" key="5">
    <source>
        <dbReference type="ARBA" id="ARBA00022989"/>
    </source>
</evidence>
<dbReference type="OrthoDB" id="26740at2759"/>
<dbReference type="GO" id="GO:0032865">
    <property type="term" value="C:ERMES complex"/>
    <property type="evidence" value="ECO:0007669"/>
    <property type="project" value="TreeGrafter"/>
</dbReference>
<comment type="subcellular location">
    <subcellularLocation>
        <location evidence="1">Endoplasmic reticulum membrane</location>
    </subcellularLocation>
</comment>
<dbReference type="GO" id="GO:0008289">
    <property type="term" value="F:lipid binding"/>
    <property type="evidence" value="ECO:0007669"/>
    <property type="project" value="UniProtKB-KW"/>
</dbReference>
<proteinExistence type="predicted"/>
<dbReference type="InterPro" id="IPR031468">
    <property type="entry name" value="SMP_LBD"/>
</dbReference>
<dbReference type="Proteomes" id="UP000095023">
    <property type="component" value="Unassembled WGS sequence"/>
</dbReference>
<evidence type="ECO:0000256" key="6">
    <source>
        <dbReference type="ARBA" id="ARBA00023055"/>
    </source>
</evidence>
<feature type="non-terminal residue" evidence="11">
    <location>
        <position position="480"/>
    </location>
</feature>
<dbReference type="PANTHER" id="PTHR13466">
    <property type="entry name" value="TEX2 PROTEIN-RELATED"/>
    <property type="match status" value="1"/>
</dbReference>
<dbReference type="GO" id="GO:0005789">
    <property type="term" value="C:endoplasmic reticulum membrane"/>
    <property type="evidence" value="ECO:0007669"/>
    <property type="project" value="UniProtKB-SubCell"/>
</dbReference>
<evidence type="ECO:0000313" key="11">
    <source>
        <dbReference type="EMBL" id="ODV92403.1"/>
    </source>
</evidence>
<keyword evidence="5 9" id="KW-1133">Transmembrane helix</keyword>
<organism evidence="11 12">
    <name type="scientific">Tortispora caseinolytica NRRL Y-17796</name>
    <dbReference type="NCBI Taxonomy" id="767744"/>
    <lineage>
        <taxon>Eukaryota</taxon>
        <taxon>Fungi</taxon>
        <taxon>Dikarya</taxon>
        <taxon>Ascomycota</taxon>
        <taxon>Saccharomycotina</taxon>
        <taxon>Trigonopsidomycetes</taxon>
        <taxon>Trigonopsidales</taxon>
        <taxon>Trigonopsidaceae</taxon>
        <taxon>Tortispora</taxon>
    </lineage>
</organism>
<dbReference type="EMBL" id="KV453841">
    <property type="protein sequence ID" value="ODV92403.1"/>
    <property type="molecule type" value="Genomic_DNA"/>
</dbReference>
<dbReference type="PROSITE" id="PS51847">
    <property type="entry name" value="SMP"/>
    <property type="match status" value="1"/>
</dbReference>
<dbReference type="CDD" id="cd21675">
    <property type="entry name" value="SMP_TEX2"/>
    <property type="match status" value="1"/>
</dbReference>